<evidence type="ECO:0000259" key="2">
    <source>
        <dbReference type="PROSITE" id="PS50114"/>
    </source>
</evidence>
<dbReference type="GO" id="GO:0006355">
    <property type="term" value="P:regulation of DNA-templated transcription"/>
    <property type="evidence" value="ECO:0007669"/>
    <property type="project" value="InterPro"/>
</dbReference>
<gene>
    <name evidence="3" type="ORF">F5878DRAFT_369433</name>
</gene>
<reference evidence="3" key="1">
    <citation type="submission" date="2022-08" db="EMBL/GenBank/DDBJ databases">
        <authorList>
            <consortium name="DOE Joint Genome Institute"/>
            <person name="Min B."/>
            <person name="Riley R."/>
            <person name="Sierra-Patev S."/>
            <person name="Naranjo-Ortiz M."/>
            <person name="Looney B."/>
            <person name="Konkel Z."/>
            <person name="Slot J.C."/>
            <person name="Sakamoto Y."/>
            <person name="Steenwyk J.L."/>
            <person name="Rokas A."/>
            <person name="Carro J."/>
            <person name="Camarero S."/>
            <person name="Ferreira P."/>
            <person name="Molpeceres G."/>
            <person name="Ruiz-Duenas F.J."/>
            <person name="Serrano A."/>
            <person name="Henrissat B."/>
            <person name="Drula E."/>
            <person name="Hughes K.W."/>
            <person name="Mata J.L."/>
            <person name="Ishikawa N.K."/>
            <person name="Vargas-Isla R."/>
            <person name="Ushijima S."/>
            <person name="Smith C.A."/>
            <person name="Ahrendt S."/>
            <person name="Andreopoulos W."/>
            <person name="He G."/>
            <person name="Labutti K."/>
            <person name="Lipzen A."/>
            <person name="Ng V."/>
            <person name="Sandor L."/>
            <person name="Barry K."/>
            <person name="Martinez A.T."/>
            <person name="Xiao Y."/>
            <person name="Gibbons J.G."/>
            <person name="Terashima K."/>
            <person name="Hibbett D.S."/>
            <person name="Grigoriev I.V."/>
        </authorList>
    </citation>
    <scope>NUCLEOTIDE SEQUENCE</scope>
    <source>
        <strain evidence="3">TFB9207</strain>
    </source>
</reference>
<dbReference type="InterPro" id="IPR000679">
    <property type="entry name" value="Znf_GATA"/>
</dbReference>
<organism evidence="3 4">
    <name type="scientific">Lentinula raphanica</name>
    <dbReference type="NCBI Taxonomy" id="153919"/>
    <lineage>
        <taxon>Eukaryota</taxon>
        <taxon>Fungi</taxon>
        <taxon>Dikarya</taxon>
        <taxon>Basidiomycota</taxon>
        <taxon>Agaricomycotina</taxon>
        <taxon>Agaricomycetes</taxon>
        <taxon>Agaricomycetidae</taxon>
        <taxon>Agaricales</taxon>
        <taxon>Marasmiineae</taxon>
        <taxon>Omphalotaceae</taxon>
        <taxon>Lentinula</taxon>
    </lineage>
</organism>
<protein>
    <recommendedName>
        <fullName evidence="2">GATA-type domain-containing protein</fullName>
    </recommendedName>
</protein>
<dbReference type="Proteomes" id="UP001163846">
    <property type="component" value="Unassembled WGS sequence"/>
</dbReference>
<comment type="caution">
    <text evidence="3">The sequence shown here is derived from an EMBL/GenBank/DDBJ whole genome shotgun (WGS) entry which is preliminary data.</text>
</comment>
<name>A0AA38P145_9AGAR</name>
<proteinExistence type="predicted"/>
<keyword evidence="1" id="KW-0863">Zinc-finger</keyword>
<evidence type="ECO:0000313" key="4">
    <source>
        <dbReference type="Proteomes" id="UP001163846"/>
    </source>
</evidence>
<sequence length="147" mass="16467">MYIGPPGISQSLSFSLSPSSTTELCLALRQVYLRSSELTPTMSVAGNGNPPPGLPGMAWKEHPNVIPILYSPFTSTPTSEHVRRVCSHCTTIITCEWRRTTLSPGLWRCDRCGSYEKRTNRPHPNPVPEYTEPRAIEALRERGLYHD</sequence>
<dbReference type="GO" id="GO:0008270">
    <property type="term" value="F:zinc ion binding"/>
    <property type="evidence" value="ECO:0007669"/>
    <property type="project" value="UniProtKB-KW"/>
</dbReference>
<keyword evidence="1" id="KW-0479">Metal-binding</keyword>
<dbReference type="InterPro" id="IPR013088">
    <property type="entry name" value="Znf_NHR/GATA"/>
</dbReference>
<dbReference type="Gene3D" id="3.30.50.10">
    <property type="entry name" value="Erythroid Transcription Factor GATA-1, subunit A"/>
    <property type="match status" value="1"/>
</dbReference>
<dbReference type="GO" id="GO:0043565">
    <property type="term" value="F:sequence-specific DNA binding"/>
    <property type="evidence" value="ECO:0007669"/>
    <property type="project" value="InterPro"/>
</dbReference>
<dbReference type="PROSITE" id="PS50114">
    <property type="entry name" value="GATA_ZN_FINGER_2"/>
    <property type="match status" value="1"/>
</dbReference>
<feature type="domain" description="GATA-type" evidence="2">
    <location>
        <begin position="80"/>
        <end position="142"/>
    </location>
</feature>
<dbReference type="EMBL" id="MU806563">
    <property type="protein sequence ID" value="KAJ3834216.1"/>
    <property type="molecule type" value="Genomic_DNA"/>
</dbReference>
<keyword evidence="1" id="KW-0862">Zinc</keyword>
<evidence type="ECO:0000313" key="3">
    <source>
        <dbReference type="EMBL" id="KAJ3834216.1"/>
    </source>
</evidence>
<keyword evidence="4" id="KW-1185">Reference proteome</keyword>
<dbReference type="AlphaFoldDB" id="A0AA38P145"/>
<evidence type="ECO:0000256" key="1">
    <source>
        <dbReference type="PROSITE-ProRule" id="PRU00094"/>
    </source>
</evidence>
<dbReference type="SUPFAM" id="SSF57716">
    <property type="entry name" value="Glucocorticoid receptor-like (DNA-binding domain)"/>
    <property type="match status" value="1"/>
</dbReference>
<accession>A0AA38P145</accession>